<dbReference type="AlphaFoldDB" id="A0A919N425"/>
<accession>A0A919N425</accession>
<reference evidence="2" key="1">
    <citation type="submission" date="2021-01" db="EMBL/GenBank/DDBJ databases">
        <title>Whole genome shotgun sequence of Actinoplanes siamensis NBRC 109076.</title>
        <authorList>
            <person name="Komaki H."/>
            <person name="Tamura T."/>
        </authorList>
    </citation>
    <scope>NUCLEOTIDE SEQUENCE</scope>
    <source>
        <strain evidence="2">NBRC 109076</strain>
    </source>
</reference>
<name>A0A919N425_9ACTN</name>
<evidence type="ECO:0000256" key="1">
    <source>
        <dbReference type="SAM" id="MobiDB-lite"/>
    </source>
</evidence>
<dbReference type="Proteomes" id="UP000629619">
    <property type="component" value="Unassembled WGS sequence"/>
</dbReference>
<dbReference type="EMBL" id="BOMW01000015">
    <property type="protein sequence ID" value="GIF04010.1"/>
    <property type="molecule type" value="Genomic_DNA"/>
</dbReference>
<organism evidence="2 3">
    <name type="scientific">Actinoplanes siamensis</name>
    <dbReference type="NCBI Taxonomy" id="1223317"/>
    <lineage>
        <taxon>Bacteria</taxon>
        <taxon>Bacillati</taxon>
        <taxon>Actinomycetota</taxon>
        <taxon>Actinomycetes</taxon>
        <taxon>Micromonosporales</taxon>
        <taxon>Micromonosporaceae</taxon>
        <taxon>Actinoplanes</taxon>
    </lineage>
</organism>
<proteinExistence type="predicted"/>
<sequence length="73" mass="7851">MSDADLGDTPAGPAGSPRPARRVQPGAGPEIEPGTVIVVNANKTSPVPGRVFHQHEHRRRPLERVIDVYVHIA</sequence>
<evidence type="ECO:0000313" key="2">
    <source>
        <dbReference type="EMBL" id="GIF04010.1"/>
    </source>
</evidence>
<evidence type="ECO:0000313" key="3">
    <source>
        <dbReference type="Proteomes" id="UP000629619"/>
    </source>
</evidence>
<comment type="caution">
    <text evidence="2">The sequence shown here is derived from an EMBL/GenBank/DDBJ whole genome shotgun (WGS) entry which is preliminary data.</text>
</comment>
<gene>
    <name evidence="2" type="ORF">Asi03nite_15480</name>
</gene>
<protein>
    <submittedName>
        <fullName evidence="2">Uncharacterized protein</fullName>
    </submittedName>
</protein>
<feature type="region of interest" description="Disordered" evidence="1">
    <location>
        <begin position="1"/>
        <end position="33"/>
    </location>
</feature>
<keyword evidence="3" id="KW-1185">Reference proteome</keyword>